<dbReference type="Proteomes" id="UP001501251">
    <property type="component" value="Unassembled WGS sequence"/>
</dbReference>
<dbReference type="InterPro" id="IPR050267">
    <property type="entry name" value="Anti-sigma-factor_SerPK"/>
</dbReference>
<name>A0ABP8BD57_9ACTN</name>
<dbReference type="RefSeq" id="WP_344921475.1">
    <property type="nucleotide sequence ID" value="NZ_BAABAQ010000012.1"/>
</dbReference>
<sequence>MDDLPSAREVLVPVERAPAMSGSDPQRRWEEADVRYLGLPRIPEMVGRAREFVRRAALDWAVGKDTTATVELLISELVTNSVCHTAGDHVQVWVRLRGRLLFVEVHDGGPAWRLRTSLPGLGDENGGAARRLRARPSDLEAENGRGLLLVNALALRWGYRRHGGGTLTWACVAVPISQPRFI</sequence>
<dbReference type="CDD" id="cd16936">
    <property type="entry name" value="HATPase_RsbW-like"/>
    <property type="match status" value="1"/>
</dbReference>
<evidence type="ECO:0000256" key="1">
    <source>
        <dbReference type="ARBA" id="ARBA00022527"/>
    </source>
</evidence>
<keyword evidence="4" id="KW-1185">Reference proteome</keyword>
<dbReference type="InterPro" id="IPR003594">
    <property type="entry name" value="HATPase_dom"/>
</dbReference>
<protein>
    <recommendedName>
        <fullName evidence="2">Histidine kinase/HSP90-like ATPase domain-containing protein</fullName>
    </recommendedName>
</protein>
<evidence type="ECO:0000259" key="2">
    <source>
        <dbReference type="Pfam" id="PF13581"/>
    </source>
</evidence>
<evidence type="ECO:0000313" key="3">
    <source>
        <dbReference type="EMBL" id="GAA4203039.1"/>
    </source>
</evidence>
<dbReference type="PANTHER" id="PTHR35526:SF3">
    <property type="entry name" value="ANTI-SIGMA-F FACTOR RSBW"/>
    <property type="match status" value="1"/>
</dbReference>
<dbReference type="Pfam" id="PF13581">
    <property type="entry name" value="HATPase_c_2"/>
    <property type="match status" value="1"/>
</dbReference>
<dbReference type="EMBL" id="BAABAQ010000012">
    <property type="protein sequence ID" value="GAA4203039.1"/>
    <property type="molecule type" value="Genomic_DNA"/>
</dbReference>
<dbReference type="PANTHER" id="PTHR35526">
    <property type="entry name" value="ANTI-SIGMA-F FACTOR RSBW-RELATED"/>
    <property type="match status" value="1"/>
</dbReference>
<organism evidence="3 4">
    <name type="scientific">Streptosporangium oxazolinicum</name>
    <dbReference type="NCBI Taxonomy" id="909287"/>
    <lineage>
        <taxon>Bacteria</taxon>
        <taxon>Bacillati</taxon>
        <taxon>Actinomycetota</taxon>
        <taxon>Actinomycetes</taxon>
        <taxon>Streptosporangiales</taxon>
        <taxon>Streptosporangiaceae</taxon>
        <taxon>Streptosporangium</taxon>
    </lineage>
</organism>
<accession>A0ABP8BD57</accession>
<reference evidence="4" key="1">
    <citation type="journal article" date="2019" name="Int. J. Syst. Evol. Microbiol.">
        <title>The Global Catalogue of Microorganisms (GCM) 10K type strain sequencing project: providing services to taxonomists for standard genome sequencing and annotation.</title>
        <authorList>
            <consortium name="The Broad Institute Genomics Platform"/>
            <consortium name="The Broad Institute Genome Sequencing Center for Infectious Disease"/>
            <person name="Wu L."/>
            <person name="Ma J."/>
        </authorList>
    </citation>
    <scope>NUCLEOTIDE SEQUENCE [LARGE SCALE GENOMIC DNA]</scope>
    <source>
        <strain evidence="4">JCM 17388</strain>
    </source>
</reference>
<comment type="caution">
    <text evidence="3">The sequence shown here is derived from an EMBL/GenBank/DDBJ whole genome shotgun (WGS) entry which is preliminary data.</text>
</comment>
<dbReference type="InterPro" id="IPR036890">
    <property type="entry name" value="HATPase_C_sf"/>
</dbReference>
<dbReference type="SUPFAM" id="SSF55874">
    <property type="entry name" value="ATPase domain of HSP90 chaperone/DNA topoisomerase II/histidine kinase"/>
    <property type="match status" value="1"/>
</dbReference>
<feature type="domain" description="Histidine kinase/HSP90-like ATPase" evidence="2">
    <location>
        <begin position="43"/>
        <end position="170"/>
    </location>
</feature>
<keyword evidence="1" id="KW-0723">Serine/threonine-protein kinase</keyword>
<gene>
    <name evidence="3" type="ORF">GCM10022252_60070</name>
</gene>
<evidence type="ECO:0000313" key="4">
    <source>
        <dbReference type="Proteomes" id="UP001501251"/>
    </source>
</evidence>
<keyword evidence="1" id="KW-0418">Kinase</keyword>
<keyword evidence="1" id="KW-0808">Transferase</keyword>
<proteinExistence type="predicted"/>
<dbReference type="Gene3D" id="3.30.565.10">
    <property type="entry name" value="Histidine kinase-like ATPase, C-terminal domain"/>
    <property type="match status" value="1"/>
</dbReference>